<dbReference type="SMART" id="SM00421">
    <property type="entry name" value="HTH_LUXR"/>
    <property type="match status" value="1"/>
</dbReference>
<dbReference type="PRINTS" id="PR00038">
    <property type="entry name" value="HTHLUXR"/>
</dbReference>
<reference evidence="8 9" key="1">
    <citation type="submission" date="2024-05" db="EMBL/GenBank/DDBJ databases">
        <title>Sinomonas sp. nov., isolated from a waste landfill.</title>
        <authorList>
            <person name="Zhao Y."/>
        </authorList>
    </citation>
    <scope>NUCLEOTIDE SEQUENCE [LARGE SCALE GENOMIC DNA]</scope>
    <source>
        <strain evidence="8 9">CCTCC AB2014300</strain>
    </source>
</reference>
<name>A0ABU9X2P7_9MICC</name>
<organism evidence="8 9">
    <name type="scientific">Sinomonas halotolerans</name>
    <dbReference type="NCBI Taxonomy" id="1644133"/>
    <lineage>
        <taxon>Bacteria</taxon>
        <taxon>Bacillati</taxon>
        <taxon>Actinomycetota</taxon>
        <taxon>Actinomycetes</taxon>
        <taxon>Micrococcales</taxon>
        <taxon>Micrococcaceae</taxon>
        <taxon>Sinomonas</taxon>
    </lineage>
</organism>
<dbReference type="PANTHER" id="PTHR43214">
    <property type="entry name" value="TWO-COMPONENT RESPONSE REGULATOR"/>
    <property type="match status" value="1"/>
</dbReference>
<dbReference type="PROSITE" id="PS50043">
    <property type="entry name" value="HTH_LUXR_2"/>
    <property type="match status" value="1"/>
</dbReference>
<evidence type="ECO:0000313" key="9">
    <source>
        <dbReference type="Proteomes" id="UP001422074"/>
    </source>
</evidence>
<sequence>MRSTRHVRVFILDGHELVRRGLRSLLEGAGVAVVGESDSAREALRDITGLRADVAVLGTTIMDGFAVEVCRELRSMDPRIRCIILNDAHDQEAILDSILAGAHGYFAKDISNGELLDAILRAAAGEPLFDPDAESRIRRSLAAPDAANPRLRVLTPQERRVLALIGQGLTNREIARELSLAEKTAQNYASSVLAKLGAKHRTEAALHFRTAFGPDPNGGGQGRN</sequence>
<evidence type="ECO:0000256" key="2">
    <source>
        <dbReference type="ARBA" id="ARBA00023015"/>
    </source>
</evidence>
<comment type="caution">
    <text evidence="8">The sequence shown here is derived from an EMBL/GenBank/DDBJ whole genome shotgun (WGS) entry which is preliminary data.</text>
</comment>
<protein>
    <submittedName>
        <fullName evidence="8">Response regulator transcription factor</fullName>
    </submittedName>
</protein>
<dbReference type="PANTHER" id="PTHR43214:SF24">
    <property type="entry name" value="TRANSCRIPTIONAL REGULATORY PROTEIN NARL-RELATED"/>
    <property type="match status" value="1"/>
</dbReference>
<keyword evidence="3" id="KW-0238">DNA-binding</keyword>
<dbReference type="Pfam" id="PF00196">
    <property type="entry name" value="GerE"/>
    <property type="match status" value="1"/>
</dbReference>
<gene>
    <name evidence="8" type="ORF">ABCQ75_14495</name>
</gene>
<evidence type="ECO:0000313" key="8">
    <source>
        <dbReference type="EMBL" id="MEN2745734.1"/>
    </source>
</evidence>
<dbReference type="InterPro" id="IPR001789">
    <property type="entry name" value="Sig_transdc_resp-reg_receiver"/>
</dbReference>
<comment type="caution">
    <text evidence="5">Lacks conserved residue(s) required for the propagation of feature annotation.</text>
</comment>
<dbReference type="RefSeq" id="WP_345886267.1">
    <property type="nucleotide sequence ID" value="NZ_JBDFRB010000017.1"/>
</dbReference>
<feature type="domain" description="Response regulatory" evidence="7">
    <location>
        <begin position="8"/>
        <end position="123"/>
    </location>
</feature>
<keyword evidence="9" id="KW-1185">Reference proteome</keyword>
<evidence type="ECO:0000259" key="7">
    <source>
        <dbReference type="PROSITE" id="PS50110"/>
    </source>
</evidence>
<dbReference type="InterPro" id="IPR011006">
    <property type="entry name" value="CheY-like_superfamily"/>
</dbReference>
<proteinExistence type="predicted"/>
<keyword evidence="1" id="KW-0597">Phosphoprotein</keyword>
<dbReference type="Pfam" id="PF00072">
    <property type="entry name" value="Response_reg"/>
    <property type="match status" value="1"/>
</dbReference>
<dbReference type="InterPro" id="IPR039420">
    <property type="entry name" value="WalR-like"/>
</dbReference>
<dbReference type="EMBL" id="JBDFRB010000017">
    <property type="protein sequence ID" value="MEN2745734.1"/>
    <property type="molecule type" value="Genomic_DNA"/>
</dbReference>
<dbReference type="SUPFAM" id="SSF52172">
    <property type="entry name" value="CheY-like"/>
    <property type="match status" value="1"/>
</dbReference>
<keyword evidence="4" id="KW-0804">Transcription</keyword>
<dbReference type="InterPro" id="IPR058245">
    <property type="entry name" value="NreC/VraR/RcsB-like_REC"/>
</dbReference>
<evidence type="ECO:0000256" key="4">
    <source>
        <dbReference type="ARBA" id="ARBA00023163"/>
    </source>
</evidence>
<evidence type="ECO:0000256" key="3">
    <source>
        <dbReference type="ARBA" id="ARBA00023125"/>
    </source>
</evidence>
<feature type="domain" description="HTH luxR-type" evidence="6">
    <location>
        <begin position="147"/>
        <end position="212"/>
    </location>
</feature>
<evidence type="ECO:0000259" key="6">
    <source>
        <dbReference type="PROSITE" id="PS50043"/>
    </source>
</evidence>
<dbReference type="PROSITE" id="PS50110">
    <property type="entry name" value="RESPONSE_REGULATORY"/>
    <property type="match status" value="1"/>
</dbReference>
<dbReference type="CDD" id="cd17535">
    <property type="entry name" value="REC_NarL-like"/>
    <property type="match status" value="1"/>
</dbReference>
<dbReference type="Proteomes" id="UP001422074">
    <property type="component" value="Unassembled WGS sequence"/>
</dbReference>
<dbReference type="SMART" id="SM00448">
    <property type="entry name" value="REC"/>
    <property type="match status" value="1"/>
</dbReference>
<evidence type="ECO:0000256" key="1">
    <source>
        <dbReference type="ARBA" id="ARBA00022553"/>
    </source>
</evidence>
<dbReference type="InterPro" id="IPR000792">
    <property type="entry name" value="Tscrpt_reg_LuxR_C"/>
</dbReference>
<accession>A0ABU9X2P7</accession>
<keyword evidence="2" id="KW-0805">Transcription regulation</keyword>
<dbReference type="CDD" id="cd06170">
    <property type="entry name" value="LuxR_C_like"/>
    <property type="match status" value="1"/>
</dbReference>
<evidence type="ECO:0000256" key="5">
    <source>
        <dbReference type="PROSITE-ProRule" id="PRU00169"/>
    </source>
</evidence>
<dbReference type="Gene3D" id="3.40.50.2300">
    <property type="match status" value="1"/>
</dbReference>